<dbReference type="GO" id="GO:0006355">
    <property type="term" value="P:regulation of DNA-templated transcription"/>
    <property type="evidence" value="ECO:0007669"/>
    <property type="project" value="InterPro"/>
</dbReference>
<organism evidence="3 4">
    <name type="scientific">Moritella yayanosii</name>
    <dbReference type="NCBI Taxonomy" id="69539"/>
    <lineage>
        <taxon>Bacteria</taxon>
        <taxon>Pseudomonadati</taxon>
        <taxon>Pseudomonadota</taxon>
        <taxon>Gammaproteobacteria</taxon>
        <taxon>Alteromonadales</taxon>
        <taxon>Moritellaceae</taxon>
        <taxon>Moritella</taxon>
    </lineage>
</organism>
<evidence type="ECO:0000313" key="4">
    <source>
        <dbReference type="Proteomes" id="UP000250163"/>
    </source>
</evidence>
<dbReference type="EMBL" id="LS483250">
    <property type="protein sequence ID" value="SQD80433.1"/>
    <property type="molecule type" value="Genomic_DNA"/>
</dbReference>
<evidence type="ECO:0000256" key="2">
    <source>
        <dbReference type="ARBA" id="ARBA00023163"/>
    </source>
</evidence>
<dbReference type="RefSeq" id="WP_112717749.1">
    <property type="nucleotide sequence ID" value="NZ_LS483250.1"/>
</dbReference>
<dbReference type="OrthoDB" id="6309766at2"/>
<dbReference type="Gene3D" id="1.10.10.2690">
    <property type="match status" value="1"/>
</dbReference>
<dbReference type="InterPro" id="IPR004356">
    <property type="entry name" value="Adhesin_operon_reg_prot"/>
</dbReference>
<keyword evidence="4" id="KW-1185">Reference proteome</keyword>
<keyword evidence="1" id="KW-0805">Transcription regulation</keyword>
<evidence type="ECO:0000313" key="3">
    <source>
        <dbReference type="EMBL" id="SQD80433.1"/>
    </source>
</evidence>
<protein>
    <submittedName>
        <fullName evidence="3">Uncharacterized protein</fullName>
    </submittedName>
</protein>
<dbReference type="AlphaFoldDB" id="A0A330LUK9"/>
<sequence>MRILVQGLESKERVKLLLKLTKIDSENIQRALTDHLCKGHKEDDAAMLNDVPRQNFNRALKRLNDVAGIVEHIKELDWEQFKNQTS</sequence>
<dbReference type="Proteomes" id="UP000250163">
    <property type="component" value="Chromosome MORIYA"/>
</dbReference>
<dbReference type="KEGG" id="mya:MORIYA_3981"/>
<proteinExistence type="predicted"/>
<dbReference type="InterPro" id="IPR053721">
    <property type="entry name" value="Fimbrial_Adhesin_Reg"/>
</dbReference>
<name>A0A330LUK9_9GAMM</name>
<gene>
    <name evidence="3" type="ORF">MORIYA_3981</name>
</gene>
<dbReference type="Pfam" id="PF03333">
    <property type="entry name" value="PapB"/>
    <property type="match status" value="1"/>
</dbReference>
<accession>A0A330LUK9</accession>
<keyword evidence="2" id="KW-0804">Transcription</keyword>
<evidence type="ECO:0000256" key="1">
    <source>
        <dbReference type="ARBA" id="ARBA00023015"/>
    </source>
</evidence>
<reference evidence="4" key="1">
    <citation type="submission" date="2018-05" db="EMBL/GenBank/DDBJ databases">
        <authorList>
            <person name="Cea G.-C."/>
            <person name="William W."/>
        </authorList>
    </citation>
    <scope>NUCLEOTIDE SEQUENCE [LARGE SCALE GENOMIC DNA]</scope>
    <source>
        <strain evidence="4">DB21MT 5</strain>
    </source>
</reference>